<dbReference type="InterPro" id="IPR023318">
    <property type="entry name" value="Ub_act_enz_dom_a_sf"/>
</dbReference>
<dbReference type="SUPFAM" id="SSF69572">
    <property type="entry name" value="Activating enzymes of the ubiquitin-like proteins"/>
    <property type="match status" value="1"/>
</dbReference>
<evidence type="ECO:0000256" key="15">
    <source>
        <dbReference type="PROSITE-ProRule" id="PRU10132"/>
    </source>
</evidence>
<dbReference type="InterPro" id="IPR045886">
    <property type="entry name" value="ThiF/MoeB/HesA"/>
</dbReference>
<dbReference type="GO" id="GO:1990904">
    <property type="term" value="C:ribonucleoprotein complex"/>
    <property type="evidence" value="ECO:0007669"/>
    <property type="project" value="UniProtKB-KW"/>
</dbReference>
<reference evidence="19 20" key="2">
    <citation type="submission" date="2018-11" db="EMBL/GenBank/DDBJ databases">
        <authorList>
            <consortium name="Pathogen Informatics"/>
        </authorList>
    </citation>
    <scope>NUCLEOTIDE SEQUENCE [LARGE SCALE GENOMIC DNA]</scope>
</reference>
<dbReference type="InterPro" id="IPR022666">
    <property type="entry name" value="Ribosomal_uL2_RNA-bd_dom"/>
</dbReference>
<evidence type="ECO:0000256" key="6">
    <source>
        <dbReference type="ARBA" id="ARBA00022741"/>
    </source>
</evidence>
<protein>
    <recommendedName>
        <fullName evidence="4 16">NEDD8-activating enzyme E1 catalytic subunit</fullName>
        <ecNumber evidence="13 16">6.2.1.64</ecNumber>
    </recommendedName>
</protein>
<keyword evidence="6 16" id="KW-0547">Nucleotide-binding</keyword>
<dbReference type="GO" id="GO:0019781">
    <property type="term" value="F:NEDD8 activating enzyme activity"/>
    <property type="evidence" value="ECO:0007669"/>
    <property type="project" value="UniProtKB-UniRule"/>
</dbReference>
<dbReference type="InterPro" id="IPR030468">
    <property type="entry name" value="Uba3_N"/>
</dbReference>
<dbReference type="InterPro" id="IPR017582">
    <property type="entry name" value="SelU"/>
</dbReference>
<dbReference type="GO" id="GO:0005634">
    <property type="term" value="C:nucleus"/>
    <property type="evidence" value="ECO:0007669"/>
    <property type="project" value="TreeGrafter"/>
</dbReference>
<keyword evidence="10" id="KW-0501">Molybdenum cofactor biosynthesis</keyword>
<name>A0A158QFT9_HYMDI</name>
<dbReference type="InterPro" id="IPR035985">
    <property type="entry name" value="Ubiquitin-activating_enz"/>
</dbReference>
<dbReference type="EC" id="6.2.1.64" evidence="13 16"/>
<organism evidence="21">
    <name type="scientific">Hymenolepis diminuta</name>
    <name type="common">Rat tapeworm</name>
    <dbReference type="NCBI Taxonomy" id="6216"/>
    <lineage>
        <taxon>Eukaryota</taxon>
        <taxon>Metazoa</taxon>
        <taxon>Spiralia</taxon>
        <taxon>Lophotrochozoa</taxon>
        <taxon>Platyhelminthes</taxon>
        <taxon>Cestoda</taxon>
        <taxon>Eucestoda</taxon>
        <taxon>Cyclophyllidea</taxon>
        <taxon>Hymenolepididae</taxon>
        <taxon>Hymenolepis</taxon>
    </lineage>
</organism>
<evidence type="ECO:0000256" key="2">
    <source>
        <dbReference type="ARBA" id="ARBA00005636"/>
    </source>
</evidence>
<dbReference type="SMART" id="SM01382">
    <property type="entry name" value="Ribosomal_L2_C"/>
    <property type="match status" value="1"/>
</dbReference>
<dbReference type="InterPro" id="IPR000594">
    <property type="entry name" value="ThiF_NAD_FAD-bd"/>
</dbReference>
<dbReference type="Pfam" id="PF03947">
    <property type="entry name" value="Ribosomal_L2_C"/>
    <property type="match status" value="1"/>
</dbReference>
<feature type="domain" description="Rhodanese" evidence="18">
    <location>
        <begin position="494"/>
        <end position="632"/>
    </location>
</feature>
<evidence type="ECO:0000256" key="12">
    <source>
        <dbReference type="ARBA" id="ARBA00023274"/>
    </source>
</evidence>
<dbReference type="Gene3D" id="1.10.10.520">
    <property type="entry name" value="Ubiquitin activating enzymes (Uba3). Chain: B, domain 2"/>
    <property type="match status" value="1"/>
</dbReference>
<dbReference type="PANTHER" id="PTHR10953">
    <property type="entry name" value="UBIQUITIN-ACTIVATING ENZYME E1"/>
    <property type="match status" value="1"/>
</dbReference>
<keyword evidence="12" id="KW-0687">Ribonucleoprotein</keyword>
<evidence type="ECO:0000256" key="14">
    <source>
        <dbReference type="ARBA" id="ARBA00024626"/>
    </source>
</evidence>
<keyword evidence="9" id="KW-0689">Ribosomal protein</keyword>
<dbReference type="GO" id="GO:0005737">
    <property type="term" value="C:cytoplasm"/>
    <property type="evidence" value="ECO:0007669"/>
    <property type="project" value="TreeGrafter"/>
</dbReference>
<reference evidence="21" key="1">
    <citation type="submission" date="2016-04" db="UniProtKB">
        <authorList>
            <consortium name="WormBaseParasite"/>
        </authorList>
    </citation>
    <scope>IDENTIFICATION</scope>
</reference>
<dbReference type="SUPFAM" id="SSF50249">
    <property type="entry name" value="Nucleic acid-binding proteins"/>
    <property type="match status" value="1"/>
</dbReference>
<dbReference type="SUPFAM" id="SSF52821">
    <property type="entry name" value="Rhodanese/Cell cycle control phosphatase"/>
    <property type="match status" value="1"/>
</dbReference>
<dbReference type="GO" id="GO:0006777">
    <property type="term" value="P:Mo-molybdopterin cofactor biosynthetic process"/>
    <property type="evidence" value="ECO:0007669"/>
    <property type="project" value="UniProtKB-KW"/>
</dbReference>
<dbReference type="GO" id="GO:0002098">
    <property type="term" value="P:tRNA wobble uridine modification"/>
    <property type="evidence" value="ECO:0007669"/>
    <property type="project" value="InterPro"/>
</dbReference>
<evidence type="ECO:0000313" key="21">
    <source>
        <dbReference type="WBParaSite" id="HDID_0000946901-mRNA-1"/>
    </source>
</evidence>
<comment type="catalytic activity">
    <reaction evidence="14 16">
        <text>ATP + [NEDD8 protein] + [E1 NEDD8-activating enzyme]-L-cysteine = AMP + diphosphate + [E1 NEDD8-activating enzyme]-S-[NEDD8 protein]-yl-L-cysteine.</text>
        <dbReference type="EC" id="6.2.1.64"/>
    </reaction>
</comment>
<dbReference type="SUPFAM" id="SSF50104">
    <property type="entry name" value="Translation proteins SH3-like domain"/>
    <property type="match status" value="1"/>
</dbReference>
<dbReference type="InterPro" id="IPR036873">
    <property type="entry name" value="Rhodanese-like_dom_sf"/>
</dbReference>
<dbReference type="GO" id="GO:0045116">
    <property type="term" value="P:protein neddylation"/>
    <property type="evidence" value="ECO:0007669"/>
    <property type="project" value="UniProtKB-UniRule"/>
</dbReference>
<evidence type="ECO:0000256" key="1">
    <source>
        <dbReference type="ARBA" id="ARBA00005032"/>
    </source>
</evidence>
<dbReference type="InterPro" id="IPR022669">
    <property type="entry name" value="Ribosomal_uL2_C"/>
</dbReference>
<dbReference type="Proteomes" id="UP000274504">
    <property type="component" value="Unassembled WGS sequence"/>
</dbReference>
<dbReference type="InterPro" id="IPR001763">
    <property type="entry name" value="Rhodanese-like_dom"/>
</dbReference>
<feature type="region of interest" description="Disordered" evidence="17">
    <location>
        <begin position="1225"/>
        <end position="1249"/>
    </location>
</feature>
<comment type="similarity">
    <text evidence="3 16">Belongs to the ubiquitin-activating E1 family. UBA3 subfamily.</text>
</comment>
<keyword evidence="11" id="KW-0711">Selenium</keyword>
<dbReference type="Gene3D" id="2.40.50.140">
    <property type="entry name" value="Nucleic acid-binding proteins"/>
    <property type="match status" value="1"/>
</dbReference>
<dbReference type="InterPro" id="IPR014722">
    <property type="entry name" value="Rib_uL2_dom2"/>
</dbReference>
<keyword evidence="8 16" id="KW-0067">ATP-binding</keyword>
<dbReference type="SMART" id="SM01383">
    <property type="entry name" value="Ribosomal_L2"/>
    <property type="match status" value="1"/>
</dbReference>
<accession>A0A158QFT9</accession>
<dbReference type="PROSITE" id="PS00865">
    <property type="entry name" value="UBIQUITIN_ACTIVAT_2"/>
    <property type="match status" value="1"/>
</dbReference>
<dbReference type="OrthoDB" id="5977743at2759"/>
<comment type="function">
    <text evidence="16">Catalytic subunit of the dimeric E1 enzyme, which activates NEDD8.</text>
</comment>
<evidence type="ECO:0000313" key="20">
    <source>
        <dbReference type="Proteomes" id="UP000274504"/>
    </source>
</evidence>
<dbReference type="NCBIfam" id="NF008750">
    <property type="entry name" value="PRK11784.1-2"/>
    <property type="match status" value="1"/>
</dbReference>
<evidence type="ECO:0000256" key="5">
    <source>
        <dbReference type="ARBA" id="ARBA00022598"/>
    </source>
</evidence>
<sequence>MASEGNVLRDHDNRWKALECILGRSGPLQRSEFEPSTEMVRLLTENVRVLVVGAGGLGCEILKSLAFMGFCNIDVIDMDTIDISNLNRQFLFTDKDIGRSKAEVAAEFITRRVETCKVTPHNRRIQDFSPDFYKQFDIVLCGLDSVIARRWINSMLASLVKYDEDGKPDLHTIIPLVDGGTEGFKGHVIVVLFGFTGCIECSLDLYPPQVNFPLCTIAQTPRLPEHCVEYVRLLLWPKEQPFGPNVAIDGDSPEHLEWIYNRSCERAKEFGIQGVNMRLVKGVVKRIIPAVASTNAVIASAIVTEAFKLLTICYDYLNNYMNFADIEGIYTYRFQIERKPDCLVCNNMPKSLCLSPKSTLRDLVDHLKHDSDLQMQSPTVMTVMDGANRTLFVDFDEAMHGLRDNLPKTLKAKYSYGISALTGLPLLRYCAATLAVRICRISSQHRANYRHQLQYVSLSEEPFATSVPPNAPDLLLPPSLDPPLSNSVPWSSLDPSTTLLIDSRSPSEYAADHIQGAVNIPILSDSERAEVGIIFSRGNTLEARLKGARFACNNIAESLTPEGPLARLLNGQSKSLNSLSGSVLPLKLLVYCARGGQRSMGMATILAELHCPNCEVMCLAGGYKAWRRLLVRQLNCWPMHIAPGGMSGNLWVLSSLTGCGKTLLLEELEKSGEHVLNLERMAEHKGSMFGGSDLTKSPTQKVFESRLHAALHSCLNAPCIWTECESKSVGPSCHLNEGFWRRLRGTEGTRRIWLSASLNSRVDYILRDYADWVVCSEEKHEWVLKSLANYHSKKRLESWRGLMQRGDFAAFVAELLEHHYDPLYKKSRGPMLQHFADHGLLHRIELPTISQSYFRLEVVPRLLELSTQENQFGPTTTQNSARLFGKSLAILVNELPSPRYVRGLQTSACLQRHPGIVYPYKLSWQWLIDKHIDPTQYTVDPIRKIRAGGRGPDGRIQYKHRTTGLNMPYFLVDYVRSRQMETKQIHEEVILKIAKNWWRDPYIALTACGEVKRWIIATSNMKEGDIIRSHWEIPTIPVLPSPGDAYPVGALPVGTQVCQIELYPGQGAEVCRAAGATATIVRRGAAVHDLDGLSRQLNDMLSAEPIDDCHTCVLQHDSTKREIRLLPTCVVVVGQVSNENHNKENYRKFGEKYWHGIKQRSGLYQKKTGRFGRKIYPVDPLLDCTKGTEVSDGEIKAKFTLSDRPEAERRRDREVFADSLLMKRQKIPPVPGPNNGLPHTLPEFTWRHV</sequence>
<dbReference type="PROSITE" id="PS50206">
    <property type="entry name" value="RHODANESE_3"/>
    <property type="match status" value="1"/>
</dbReference>
<dbReference type="EMBL" id="UYSG01011298">
    <property type="protein sequence ID" value="VDL61807.1"/>
    <property type="molecule type" value="Genomic_DNA"/>
</dbReference>
<evidence type="ECO:0000256" key="9">
    <source>
        <dbReference type="ARBA" id="ARBA00022980"/>
    </source>
</evidence>
<gene>
    <name evidence="19" type="ORF">HDID_LOCUS9467</name>
</gene>
<dbReference type="Gene3D" id="3.40.50.720">
    <property type="entry name" value="NAD(P)-binding Rossmann-like Domain"/>
    <property type="match status" value="1"/>
</dbReference>
<dbReference type="GO" id="GO:0005840">
    <property type="term" value="C:ribosome"/>
    <property type="evidence" value="ECO:0007669"/>
    <property type="project" value="UniProtKB-KW"/>
</dbReference>
<dbReference type="SMART" id="SM01181">
    <property type="entry name" value="E2_bind"/>
    <property type="match status" value="1"/>
</dbReference>
<dbReference type="Gene3D" id="3.40.250.10">
    <property type="entry name" value="Rhodanese-like domain"/>
    <property type="match status" value="1"/>
</dbReference>
<feature type="active site" description="Glycyl thioester intermediate" evidence="15">
    <location>
        <position position="215"/>
    </location>
</feature>
<dbReference type="CDD" id="cd01488">
    <property type="entry name" value="Uba3_RUB"/>
    <property type="match status" value="1"/>
</dbReference>
<dbReference type="NCBIfam" id="TIGR03167">
    <property type="entry name" value="tRNA_sel_U_synt"/>
    <property type="match status" value="1"/>
</dbReference>
<dbReference type="Pfam" id="PF26341">
    <property type="entry name" value="AAA_SelU"/>
    <property type="match status" value="1"/>
</dbReference>
<comment type="pathway">
    <text evidence="1 16">Protein modification; protein neddylation.</text>
</comment>
<dbReference type="InterPro" id="IPR033127">
    <property type="entry name" value="UBQ-activ_enz_E1_Cys_AS"/>
</dbReference>
<dbReference type="Gene3D" id="2.30.30.30">
    <property type="match status" value="1"/>
</dbReference>
<dbReference type="GO" id="GO:0043828">
    <property type="term" value="F:tRNA 2-selenouridine synthase activity"/>
    <property type="evidence" value="ECO:0007669"/>
    <property type="project" value="InterPro"/>
</dbReference>
<evidence type="ECO:0000256" key="8">
    <source>
        <dbReference type="ARBA" id="ARBA00022840"/>
    </source>
</evidence>
<dbReference type="GO" id="GO:0005524">
    <property type="term" value="F:ATP binding"/>
    <property type="evidence" value="ECO:0007669"/>
    <property type="project" value="UniProtKB-UniRule"/>
</dbReference>
<proteinExistence type="inferred from homology"/>
<evidence type="ECO:0000256" key="17">
    <source>
        <dbReference type="SAM" id="MobiDB-lite"/>
    </source>
</evidence>
<evidence type="ECO:0000256" key="7">
    <source>
        <dbReference type="ARBA" id="ARBA00022786"/>
    </source>
</evidence>
<keyword evidence="7 16" id="KW-0833">Ubl conjugation pathway</keyword>
<dbReference type="Pfam" id="PF00899">
    <property type="entry name" value="ThiF"/>
    <property type="match status" value="1"/>
</dbReference>
<dbReference type="GO" id="GO:0006412">
    <property type="term" value="P:translation"/>
    <property type="evidence" value="ECO:0007669"/>
    <property type="project" value="InterPro"/>
</dbReference>
<evidence type="ECO:0000256" key="11">
    <source>
        <dbReference type="ARBA" id="ARBA00023266"/>
    </source>
</evidence>
<dbReference type="UniPathway" id="UPA00885"/>
<evidence type="ECO:0000313" key="19">
    <source>
        <dbReference type="EMBL" id="VDL61807.1"/>
    </source>
</evidence>
<dbReference type="InterPro" id="IPR014929">
    <property type="entry name" value="E2-binding"/>
</dbReference>
<evidence type="ECO:0000256" key="4">
    <source>
        <dbReference type="ARBA" id="ARBA00015203"/>
    </source>
</evidence>
<keyword evidence="5 16" id="KW-0436">Ligase</keyword>
<evidence type="ECO:0000256" key="10">
    <source>
        <dbReference type="ARBA" id="ARBA00023150"/>
    </source>
</evidence>
<dbReference type="AlphaFoldDB" id="A0A158QFT9"/>
<dbReference type="InterPro" id="IPR012340">
    <property type="entry name" value="NA-bd_OB-fold"/>
</dbReference>
<dbReference type="Pfam" id="PF00581">
    <property type="entry name" value="Rhodanese"/>
    <property type="match status" value="1"/>
</dbReference>
<evidence type="ECO:0000256" key="13">
    <source>
        <dbReference type="ARBA" id="ARBA00023624"/>
    </source>
</evidence>
<evidence type="ECO:0000259" key="18">
    <source>
        <dbReference type="PROSITE" id="PS50206"/>
    </source>
</evidence>
<evidence type="ECO:0000256" key="3">
    <source>
        <dbReference type="ARBA" id="ARBA00006310"/>
    </source>
</evidence>
<dbReference type="STRING" id="6216.A0A158QFT9"/>
<evidence type="ECO:0000256" key="16">
    <source>
        <dbReference type="RuleBase" id="RU368009"/>
    </source>
</evidence>
<comment type="similarity">
    <text evidence="2">Belongs to the universal ribosomal protein uL2 family.</text>
</comment>
<dbReference type="InterPro" id="IPR008991">
    <property type="entry name" value="Translation_prot_SH3-like_sf"/>
</dbReference>
<dbReference type="GO" id="GO:0003735">
    <property type="term" value="F:structural constituent of ribosome"/>
    <property type="evidence" value="ECO:0007669"/>
    <property type="project" value="InterPro"/>
</dbReference>
<dbReference type="PANTHER" id="PTHR10953:SF6">
    <property type="entry name" value="NEDD8-ACTIVATING ENZYME E1 CATALYTIC SUBUNIT"/>
    <property type="match status" value="1"/>
</dbReference>
<dbReference type="WBParaSite" id="HDID_0000946901-mRNA-1">
    <property type="protein sequence ID" value="HDID_0000946901-mRNA-1"/>
    <property type="gene ID" value="HDID_0000946901"/>
</dbReference>
<dbReference type="InterPro" id="IPR037078">
    <property type="entry name" value="NEDD8-ac_enz1_catalyticsu_C"/>
</dbReference>
<dbReference type="InterPro" id="IPR058840">
    <property type="entry name" value="AAA_SelU"/>
</dbReference>
<dbReference type="FunFam" id="1.10.10.520:FF:000001">
    <property type="entry name" value="NEDD8-activating enzyme E1 catalytic subunit"/>
    <property type="match status" value="1"/>
</dbReference>
<dbReference type="Gene3D" id="3.10.20.260">
    <property type="entry name" value="NEDD8-activating enzyme E1, catalytic subunit"/>
    <property type="match status" value="1"/>
</dbReference>
<dbReference type="SMART" id="SM00450">
    <property type="entry name" value="RHOD"/>
    <property type="match status" value="1"/>
</dbReference>